<evidence type="ECO:0000256" key="1">
    <source>
        <dbReference type="ARBA" id="ARBA00022737"/>
    </source>
</evidence>
<dbReference type="InterPro" id="IPR036582">
    <property type="entry name" value="Mao_N_sf"/>
</dbReference>
<evidence type="ECO:0000259" key="4">
    <source>
        <dbReference type="Pfam" id="PF07833"/>
    </source>
</evidence>
<dbReference type="SUPFAM" id="SSF101898">
    <property type="entry name" value="NHL repeat"/>
    <property type="match status" value="1"/>
</dbReference>
<dbReference type="AlphaFoldDB" id="A0A3D9I383"/>
<evidence type="ECO:0000313" key="5">
    <source>
        <dbReference type="EMBL" id="RED56233.1"/>
    </source>
</evidence>
<dbReference type="SUPFAM" id="SSF55383">
    <property type="entry name" value="Copper amine oxidase, domain N"/>
    <property type="match status" value="1"/>
</dbReference>
<comment type="caution">
    <text evidence="5">The sequence shown here is derived from an EMBL/GenBank/DDBJ whole genome shotgun (WGS) entry which is preliminary data.</text>
</comment>
<dbReference type="Pfam" id="PF01436">
    <property type="entry name" value="NHL"/>
    <property type="match status" value="4"/>
</dbReference>
<dbReference type="Pfam" id="PF07833">
    <property type="entry name" value="Cu_amine_oxidN1"/>
    <property type="match status" value="1"/>
</dbReference>
<feature type="repeat" description="NHL" evidence="2">
    <location>
        <begin position="245"/>
        <end position="275"/>
    </location>
</feature>
<evidence type="ECO:0000256" key="2">
    <source>
        <dbReference type="PROSITE-ProRule" id="PRU00504"/>
    </source>
</evidence>
<feature type="signal peptide" evidence="3">
    <location>
        <begin position="1"/>
        <end position="27"/>
    </location>
</feature>
<feature type="domain" description="Copper amine oxidase-like N-terminal" evidence="4">
    <location>
        <begin position="409"/>
        <end position="518"/>
    </location>
</feature>
<dbReference type="EMBL" id="QRDY01000014">
    <property type="protein sequence ID" value="RED56233.1"/>
    <property type="molecule type" value="Genomic_DNA"/>
</dbReference>
<dbReference type="PANTHER" id="PTHR13833">
    <property type="match status" value="1"/>
</dbReference>
<organism evidence="5 6">
    <name type="scientific">Cohnella lupini</name>
    <dbReference type="NCBI Taxonomy" id="1294267"/>
    <lineage>
        <taxon>Bacteria</taxon>
        <taxon>Bacillati</taxon>
        <taxon>Bacillota</taxon>
        <taxon>Bacilli</taxon>
        <taxon>Bacillales</taxon>
        <taxon>Paenibacillaceae</taxon>
        <taxon>Cohnella</taxon>
    </lineage>
</organism>
<gene>
    <name evidence="5" type="ORF">DFP95_1146</name>
</gene>
<keyword evidence="3" id="KW-0732">Signal</keyword>
<evidence type="ECO:0000256" key="3">
    <source>
        <dbReference type="SAM" id="SignalP"/>
    </source>
</evidence>
<evidence type="ECO:0000313" key="6">
    <source>
        <dbReference type="Proteomes" id="UP000256869"/>
    </source>
</evidence>
<dbReference type="Proteomes" id="UP000256869">
    <property type="component" value="Unassembled WGS sequence"/>
</dbReference>
<accession>A0A3D9I383</accession>
<feature type="repeat" description="NHL" evidence="2">
    <location>
        <begin position="124"/>
        <end position="154"/>
    </location>
</feature>
<dbReference type="PROSITE" id="PS51125">
    <property type="entry name" value="NHL"/>
    <property type="match status" value="3"/>
</dbReference>
<dbReference type="InterPro" id="IPR012854">
    <property type="entry name" value="Cu_amine_oxidase-like_N"/>
</dbReference>
<feature type="chain" id="PRO_5017717895" evidence="3">
    <location>
        <begin position="28"/>
        <end position="523"/>
    </location>
</feature>
<proteinExistence type="predicted"/>
<dbReference type="PANTHER" id="PTHR13833:SF71">
    <property type="entry name" value="NHL DOMAIN-CONTAINING PROTEIN"/>
    <property type="match status" value="1"/>
</dbReference>
<dbReference type="OrthoDB" id="9799230at2"/>
<dbReference type="RefSeq" id="WP_115994459.1">
    <property type="nucleotide sequence ID" value="NZ_QRDY01000014.1"/>
</dbReference>
<keyword evidence="1" id="KW-0677">Repeat</keyword>
<protein>
    <submittedName>
        <fullName evidence="5">NHL repeat-containing protein</fullName>
    </submittedName>
</protein>
<name>A0A3D9I383_9BACL</name>
<dbReference type="InterPro" id="IPR011042">
    <property type="entry name" value="6-blade_b-propeller_TolB-like"/>
</dbReference>
<dbReference type="Gene3D" id="2.120.10.30">
    <property type="entry name" value="TolB, C-terminal domain"/>
    <property type="match status" value="3"/>
</dbReference>
<dbReference type="InterPro" id="IPR001258">
    <property type="entry name" value="NHL_repeat"/>
</dbReference>
<reference evidence="5 6" key="1">
    <citation type="submission" date="2018-07" db="EMBL/GenBank/DDBJ databases">
        <title>Genomic Encyclopedia of Type Strains, Phase III (KMG-III): the genomes of soil and plant-associated and newly described type strains.</title>
        <authorList>
            <person name="Whitman W."/>
        </authorList>
    </citation>
    <scope>NUCLEOTIDE SEQUENCE [LARGE SCALE GENOMIC DNA]</scope>
    <source>
        <strain evidence="5 6">CECT 8236</strain>
    </source>
</reference>
<sequence length="523" mass="54788">MITISRKLVLGLLTGILTTAVPTATLAASTDWTTSTKLYEVRTWAGKSEIGHGNGSLNEATFFHPKSAVATADGNLIVTDSSNHLIRKVLVDKVETFSGLNLGEDEANLPLGGFNDDVVASAAFDQPSGLAIDGQGNVYIADANNNSIRKISKDNKVTTLAGNGNLGSADGVGGKATFYSPSDVAVDAQGNVYVADTLNNVIRKITADGTVTTLTAPSTRVIEYFPGAVESTGDYLDGAIASAKFNEPSGLALDSKGNLYVSDRGNQRIRYLDFAAGTVSTVAGGGELAKQTPYVQGVYVDGTAAQSRLNAPEGLTVTADGSLIVADSLNHAIRVVKNGVVSTLAGAATEFGKTDGLVGSAQFNHPTDVTILADGRLVIVDEFGNKVRVLQKYAKPATLPTSVISVVYDGNLVPSDVPAQAKSNAVMLPVRSVGDALGYEVDFDNKTGNAILTKGETVYTIGKDVTTVTKTVAGKSETLTLNAATTVVNKRFFIPVRFFATESNLDIQWDSEAQIVVIRHLTF</sequence>
<dbReference type="Gene3D" id="3.30.457.10">
    <property type="entry name" value="Copper amine oxidase-like, N-terminal domain"/>
    <property type="match status" value="1"/>
</dbReference>
<feature type="repeat" description="NHL" evidence="2">
    <location>
        <begin position="171"/>
        <end position="208"/>
    </location>
</feature>
<keyword evidence="6" id="KW-1185">Reference proteome</keyword>